<name>A0A0D2NHN2_GOSRA</name>
<gene>
    <name evidence="1" type="ORF">B456_005G237700</name>
</gene>
<dbReference type="Proteomes" id="UP000032304">
    <property type="component" value="Chromosome 5"/>
</dbReference>
<dbReference type="Gramene" id="KJB32372">
    <property type="protein sequence ID" value="KJB32372"/>
    <property type="gene ID" value="B456_005G237700"/>
</dbReference>
<reference evidence="1 2" key="1">
    <citation type="journal article" date="2012" name="Nature">
        <title>Repeated polyploidization of Gossypium genomes and the evolution of spinnable cotton fibres.</title>
        <authorList>
            <person name="Paterson A.H."/>
            <person name="Wendel J.F."/>
            <person name="Gundlach H."/>
            <person name="Guo H."/>
            <person name="Jenkins J."/>
            <person name="Jin D."/>
            <person name="Llewellyn D."/>
            <person name="Showmaker K.C."/>
            <person name="Shu S."/>
            <person name="Udall J."/>
            <person name="Yoo M.J."/>
            <person name="Byers R."/>
            <person name="Chen W."/>
            <person name="Doron-Faigenboim A."/>
            <person name="Duke M.V."/>
            <person name="Gong L."/>
            <person name="Grimwood J."/>
            <person name="Grover C."/>
            <person name="Grupp K."/>
            <person name="Hu G."/>
            <person name="Lee T.H."/>
            <person name="Li J."/>
            <person name="Lin L."/>
            <person name="Liu T."/>
            <person name="Marler B.S."/>
            <person name="Page J.T."/>
            <person name="Roberts A.W."/>
            <person name="Romanel E."/>
            <person name="Sanders W.S."/>
            <person name="Szadkowski E."/>
            <person name="Tan X."/>
            <person name="Tang H."/>
            <person name="Xu C."/>
            <person name="Wang J."/>
            <person name="Wang Z."/>
            <person name="Zhang D."/>
            <person name="Zhang L."/>
            <person name="Ashrafi H."/>
            <person name="Bedon F."/>
            <person name="Bowers J.E."/>
            <person name="Brubaker C.L."/>
            <person name="Chee P.W."/>
            <person name="Das S."/>
            <person name="Gingle A.R."/>
            <person name="Haigler C.H."/>
            <person name="Harker D."/>
            <person name="Hoffmann L.V."/>
            <person name="Hovav R."/>
            <person name="Jones D.C."/>
            <person name="Lemke C."/>
            <person name="Mansoor S."/>
            <person name="ur Rahman M."/>
            <person name="Rainville L.N."/>
            <person name="Rambani A."/>
            <person name="Reddy U.K."/>
            <person name="Rong J.K."/>
            <person name="Saranga Y."/>
            <person name="Scheffler B.E."/>
            <person name="Scheffler J.A."/>
            <person name="Stelly D.M."/>
            <person name="Triplett B.A."/>
            <person name="Van Deynze A."/>
            <person name="Vaslin M.F."/>
            <person name="Waghmare V.N."/>
            <person name="Walford S.A."/>
            <person name="Wright R.J."/>
            <person name="Zaki E.A."/>
            <person name="Zhang T."/>
            <person name="Dennis E.S."/>
            <person name="Mayer K.F."/>
            <person name="Peterson D.G."/>
            <person name="Rokhsar D.S."/>
            <person name="Wang X."/>
            <person name="Schmutz J."/>
        </authorList>
    </citation>
    <scope>NUCLEOTIDE SEQUENCE [LARGE SCALE GENOMIC DNA]</scope>
</reference>
<sequence length="168" mass="18911">MRSKCNSYLDFLEALFLKQWHSSTNLHGKSSSTTFPLPREIVVPNDGIYIYSRSNTTHKSASSSGQHPIYQFCNHSLGSCTAEVLDQNLVDEDQGKKTSNIRCKKLEDDGSSRCFEPRSMGTIDNSIFNKTYAKGEKKKLVWKGCCPESSVYSYMLPGIAVHNRNCLK</sequence>
<proteinExistence type="predicted"/>
<protein>
    <submittedName>
        <fullName evidence="1">Uncharacterized protein</fullName>
    </submittedName>
</protein>
<keyword evidence="2" id="KW-1185">Reference proteome</keyword>
<evidence type="ECO:0000313" key="1">
    <source>
        <dbReference type="EMBL" id="KJB32372.1"/>
    </source>
</evidence>
<dbReference type="EMBL" id="CM001744">
    <property type="protein sequence ID" value="KJB32372.1"/>
    <property type="molecule type" value="Genomic_DNA"/>
</dbReference>
<dbReference type="AlphaFoldDB" id="A0A0D2NHN2"/>
<accession>A0A0D2NHN2</accession>
<organism evidence="1 2">
    <name type="scientific">Gossypium raimondii</name>
    <name type="common">Peruvian cotton</name>
    <name type="synonym">Gossypium klotzschianum subsp. raimondii</name>
    <dbReference type="NCBI Taxonomy" id="29730"/>
    <lineage>
        <taxon>Eukaryota</taxon>
        <taxon>Viridiplantae</taxon>
        <taxon>Streptophyta</taxon>
        <taxon>Embryophyta</taxon>
        <taxon>Tracheophyta</taxon>
        <taxon>Spermatophyta</taxon>
        <taxon>Magnoliopsida</taxon>
        <taxon>eudicotyledons</taxon>
        <taxon>Gunneridae</taxon>
        <taxon>Pentapetalae</taxon>
        <taxon>rosids</taxon>
        <taxon>malvids</taxon>
        <taxon>Malvales</taxon>
        <taxon>Malvaceae</taxon>
        <taxon>Malvoideae</taxon>
        <taxon>Gossypium</taxon>
    </lineage>
</organism>
<evidence type="ECO:0000313" key="2">
    <source>
        <dbReference type="Proteomes" id="UP000032304"/>
    </source>
</evidence>